<feature type="transmembrane region" description="Helical" evidence="1">
    <location>
        <begin position="269"/>
        <end position="287"/>
    </location>
</feature>
<feature type="transmembrane region" description="Helical" evidence="1">
    <location>
        <begin position="239"/>
        <end position="257"/>
    </location>
</feature>
<dbReference type="Proteomes" id="UP001059546">
    <property type="component" value="Chromosome VII"/>
</dbReference>
<sequence length="432" mass="49431">MKRSSSIASSINNGQRLHSVHLNREMGFPFPNISYESDLCTELQERFTEIRELFRGMSLIKDIDNDTLDKSKTVPFLSTRLLECAQNVIKIADELLKSAEVSDDDLKSFGEQIKKVKHEFERINTEFFKRKYTGREEKSKHHCISLIRELIGKFEEIEKELKRNSTENISEDAKQDKQLKSSFLHRSSFTEFFAKKNTNSPFLNSFLMTYCIICLGLIAFLGIAKGAEKFETIIESTKKVACIISILAPIIYGIWILTYENYNGGITPVLGRNWSVIGSMFPMLLGLRENRIKEISKGKDNIESCAVMVAMSVIIICGQTFGKMNKKMHGRQIVVFVIGNILMGLAYITNHFMLSVENRNNFISLGYIMFALMLCFIVIIGKGGKMENQKNQGIEWLDLSQWVMSFIFVILGIQNIESYSFYYAQNTLKQSV</sequence>
<dbReference type="InterPro" id="IPR012468">
    <property type="entry name" value="DUF1686"/>
</dbReference>
<feature type="transmembrane region" description="Helical" evidence="1">
    <location>
        <begin position="333"/>
        <end position="350"/>
    </location>
</feature>
<accession>A0A9Q9C3U1</accession>
<proteinExistence type="predicted"/>
<evidence type="ECO:0000313" key="3">
    <source>
        <dbReference type="Proteomes" id="UP001059546"/>
    </source>
</evidence>
<evidence type="ECO:0000256" key="1">
    <source>
        <dbReference type="SAM" id="Phobius"/>
    </source>
</evidence>
<keyword evidence="1" id="KW-0472">Membrane</keyword>
<feature type="transmembrane region" description="Helical" evidence="1">
    <location>
        <begin position="362"/>
        <end position="381"/>
    </location>
</feature>
<gene>
    <name evidence="2" type="ORF">GPU96_07g14150</name>
</gene>
<organism evidence="2 3">
    <name type="scientific">Encephalitozoon hellem</name>
    <name type="common">Microsporidian parasite</name>
    <dbReference type="NCBI Taxonomy" id="27973"/>
    <lineage>
        <taxon>Eukaryota</taxon>
        <taxon>Fungi</taxon>
        <taxon>Fungi incertae sedis</taxon>
        <taxon>Microsporidia</taxon>
        <taxon>Unikaryonidae</taxon>
        <taxon>Encephalitozoon</taxon>
    </lineage>
</organism>
<dbReference type="Pfam" id="PF07937">
    <property type="entry name" value="DUF1686"/>
    <property type="match status" value="1"/>
</dbReference>
<name>A0A9Q9C3U1_ENCHE</name>
<keyword evidence="1" id="KW-1133">Transmembrane helix</keyword>
<reference evidence="2" key="1">
    <citation type="submission" date="2022-10" db="EMBL/GenBank/DDBJ databases">
        <title>Encephalitozoon hellem ATCC 50604 Complete Genome.</title>
        <authorList>
            <person name="Mascarenhas dos Santos A.C."/>
            <person name="Julian A.T."/>
            <person name="Pombert J.-F."/>
        </authorList>
    </citation>
    <scope>NUCLEOTIDE SEQUENCE</scope>
    <source>
        <strain evidence="2">ATCC 50604</strain>
    </source>
</reference>
<feature type="transmembrane region" description="Helical" evidence="1">
    <location>
        <begin position="402"/>
        <end position="422"/>
    </location>
</feature>
<keyword evidence="1" id="KW-0812">Transmembrane</keyword>
<evidence type="ECO:0000313" key="2">
    <source>
        <dbReference type="EMBL" id="UTX43651.1"/>
    </source>
</evidence>
<protein>
    <submittedName>
        <fullName evidence="2">DUF1686 domain-containing protein</fullName>
    </submittedName>
</protein>
<dbReference type="EMBL" id="CP075153">
    <property type="protein sequence ID" value="UTX43651.1"/>
    <property type="molecule type" value="Genomic_DNA"/>
</dbReference>
<dbReference type="AlphaFoldDB" id="A0A9Q9C3U1"/>
<feature type="transmembrane region" description="Helical" evidence="1">
    <location>
        <begin position="207"/>
        <end position="227"/>
    </location>
</feature>